<dbReference type="GO" id="GO:0003700">
    <property type="term" value="F:DNA-binding transcription factor activity"/>
    <property type="evidence" value="ECO:0007669"/>
    <property type="project" value="InterPro"/>
</dbReference>
<keyword evidence="2" id="KW-0238">DNA-binding</keyword>
<dbReference type="SUPFAM" id="SSF46689">
    <property type="entry name" value="Homeodomain-like"/>
    <property type="match status" value="1"/>
</dbReference>
<feature type="domain" description="HTH araC/xylS-type" evidence="4">
    <location>
        <begin position="219"/>
        <end position="320"/>
    </location>
</feature>
<organism evidence="5 6">
    <name type="scientific">Mesorhizobium mediterraneum</name>
    <dbReference type="NCBI Taxonomy" id="43617"/>
    <lineage>
        <taxon>Bacteria</taxon>
        <taxon>Pseudomonadati</taxon>
        <taxon>Pseudomonadota</taxon>
        <taxon>Alphaproteobacteria</taxon>
        <taxon>Hyphomicrobiales</taxon>
        <taxon>Phyllobacteriaceae</taxon>
        <taxon>Mesorhizobium</taxon>
    </lineage>
</organism>
<sequence>MACSAAEFASICFSTEGLPEPDRFEFWREVLGRAITKFEIDPVPDSSPDASITLRALPGVDIASGAAAGMQYRRTPALIDSYDIVLFVALSGAQTVDQIGRECTISAGEATVFACAEPGLAIPRERQHRLAFRTPHDVLAPMVGNVEDAICKPIPSTVDSLRLLVSYAATLEDVDQPLTPAVANLAATHIQDLVALAIGATRDAAAIAEGRGLRAARLKAVKADIVSNLGYHDLTVGAVALRQGVTPRCVQKLFETEGRTFSSFVLDQRLARARRLLSDPRYADWTISSIAFEAGFGDLSYFHRAFRRLYGATPSDIRQGTLGF</sequence>
<dbReference type="Gene3D" id="1.10.10.60">
    <property type="entry name" value="Homeodomain-like"/>
    <property type="match status" value="1"/>
</dbReference>
<evidence type="ECO:0000313" key="5">
    <source>
        <dbReference type="EMBL" id="PAQ00140.1"/>
    </source>
</evidence>
<name>A0AB36R791_9HYPH</name>
<evidence type="ECO:0000259" key="4">
    <source>
        <dbReference type="PROSITE" id="PS01124"/>
    </source>
</evidence>
<dbReference type="AlphaFoldDB" id="A0AB36R791"/>
<dbReference type="GO" id="GO:0043565">
    <property type="term" value="F:sequence-specific DNA binding"/>
    <property type="evidence" value="ECO:0007669"/>
    <property type="project" value="InterPro"/>
</dbReference>
<dbReference type="PANTHER" id="PTHR46796">
    <property type="entry name" value="HTH-TYPE TRANSCRIPTIONAL ACTIVATOR RHAS-RELATED"/>
    <property type="match status" value="1"/>
</dbReference>
<evidence type="ECO:0000256" key="1">
    <source>
        <dbReference type="ARBA" id="ARBA00023015"/>
    </source>
</evidence>
<dbReference type="PRINTS" id="PR00032">
    <property type="entry name" value="HTHARAC"/>
</dbReference>
<dbReference type="InterPro" id="IPR020449">
    <property type="entry name" value="Tscrpt_reg_AraC-type_HTH"/>
</dbReference>
<dbReference type="PANTHER" id="PTHR46796:SF6">
    <property type="entry name" value="ARAC SUBFAMILY"/>
    <property type="match status" value="1"/>
</dbReference>
<dbReference type="InterPro" id="IPR018062">
    <property type="entry name" value="HTH_AraC-typ_CS"/>
</dbReference>
<dbReference type="PROSITE" id="PS01124">
    <property type="entry name" value="HTH_ARAC_FAMILY_2"/>
    <property type="match status" value="1"/>
</dbReference>
<dbReference type="SMART" id="SM00342">
    <property type="entry name" value="HTH_ARAC"/>
    <property type="match status" value="1"/>
</dbReference>
<comment type="caution">
    <text evidence="5">The sequence shown here is derived from an EMBL/GenBank/DDBJ whole genome shotgun (WGS) entry which is preliminary data.</text>
</comment>
<dbReference type="InterPro" id="IPR018060">
    <property type="entry name" value="HTH_AraC"/>
</dbReference>
<dbReference type="PROSITE" id="PS00041">
    <property type="entry name" value="HTH_ARAC_FAMILY_1"/>
    <property type="match status" value="1"/>
</dbReference>
<dbReference type="InterPro" id="IPR050204">
    <property type="entry name" value="AraC_XylS_family_regulators"/>
</dbReference>
<keyword evidence="6" id="KW-1185">Reference proteome</keyword>
<dbReference type="EMBL" id="NPKI01000026">
    <property type="protein sequence ID" value="PAQ00140.1"/>
    <property type="molecule type" value="Genomic_DNA"/>
</dbReference>
<dbReference type="Pfam" id="PF12833">
    <property type="entry name" value="HTH_18"/>
    <property type="match status" value="1"/>
</dbReference>
<protein>
    <recommendedName>
        <fullName evidence="4">HTH araC/xylS-type domain-containing protein</fullName>
    </recommendedName>
</protein>
<evidence type="ECO:0000256" key="2">
    <source>
        <dbReference type="ARBA" id="ARBA00023125"/>
    </source>
</evidence>
<dbReference type="RefSeq" id="WP_095486272.1">
    <property type="nucleotide sequence ID" value="NZ_CP088151.1"/>
</dbReference>
<accession>A0AB36R791</accession>
<evidence type="ECO:0000313" key="6">
    <source>
        <dbReference type="Proteomes" id="UP000216215"/>
    </source>
</evidence>
<dbReference type="InterPro" id="IPR009057">
    <property type="entry name" value="Homeodomain-like_sf"/>
</dbReference>
<gene>
    <name evidence="5" type="ORF">CIT25_20075</name>
</gene>
<keyword evidence="3" id="KW-0804">Transcription</keyword>
<reference evidence="6" key="1">
    <citation type="submission" date="2017-08" db="EMBL/GenBank/DDBJ databases">
        <title>Mesorhizobium wenxinae sp. nov., a novel rhizobial species isolated from root nodules of chickpea (Cicer arietinum L.).</title>
        <authorList>
            <person name="Zhang J."/>
        </authorList>
    </citation>
    <scope>NUCLEOTIDE SEQUENCE [LARGE SCALE GENOMIC DNA]</scope>
    <source>
        <strain evidence="6">USDA 3392</strain>
    </source>
</reference>
<proteinExistence type="predicted"/>
<keyword evidence="1" id="KW-0805">Transcription regulation</keyword>
<evidence type="ECO:0000256" key="3">
    <source>
        <dbReference type="ARBA" id="ARBA00023163"/>
    </source>
</evidence>
<dbReference type="Proteomes" id="UP000216215">
    <property type="component" value="Unassembled WGS sequence"/>
</dbReference>